<dbReference type="InterPro" id="IPR002514">
    <property type="entry name" value="Transposase_8"/>
</dbReference>
<dbReference type="PANTHER" id="PTHR47515">
    <property type="entry name" value="LOW CALCIUM RESPONSE LOCUS PROTEIN T"/>
    <property type="match status" value="1"/>
</dbReference>
<dbReference type="GO" id="GO:0004803">
    <property type="term" value="F:transposase activity"/>
    <property type="evidence" value="ECO:0007669"/>
    <property type="project" value="InterPro"/>
</dbReference>
<dbReference type="InterPro" id="IPR001584">
    <property type="entry name" value="Integrase_cat-core"/>
</dbReference>
<dbReference type="InterPro" id="IPR048020">
    <property type="entry name" value="Transpos_IS3"/>
</dbReference>
<dbReference type="InterPro" id="IPR025948">
    <property type="entry name" value="HTH-like_dom"/>
</dbReference>
<evidence type="ECO:0000259" key="3">
    <source>
        <dbReference type="PROSITE" id="PS50994"/>
    </source>
</evidence>
<protein>
    <submittedName>
        <fullName evidence="4">IS3 family transposase</fullName>
    </submittedName>
</protein>
<dbReference type="Proteomes" id="UP000288012">
    <property type="component" value="Unassembled WGS sequence"/>
</dbReference>
<dbReference type="AlphaFoldDB" id="A0A3S0V497"/>
<comment type="similarity">
    <text evidence="1">Belongs to the transposase 8 family.</text>
</comment>
<dbReference type="NCBIfam" id="NF033516">
    <property type="entry name" value="transpos_IS3"/>
    <property type="match status" value="1"/>
</dbReference>
<dbReference type="Gene3D" id="3.30.420.10">
    <property type="entry name" value="Ribonuclease H-like superfamily/Ribonuclease H"/>
    <property type="match status" value="1"/>
</dbReference>
<dbReference type="Pfam" id="PF13683">
    <property type="entry name" value="rve_3"/>
    <property type="match status" value="1"/>
</dbReference>
<reference evidence="4 5" key="1">
    <citation type="submission" date="2018-12" db="EMBL/GenBank/DDBJ databases">
        <title>Legionella sp,whole genome shotgun sequence.</title>
        <authorList>
            <person name="Wu H."/>
        </authorList>
    </citation>
    <scope>NUCLEOTIDE SEQUENCE [LARGE SCALE GENOMIC DNA]</scope>
    <source>
        <strain evidence="5">km714</strain>
    </source>
</reference>
<sequence length="370" mass="43328">MKRIRFTEHQILNILKHVENGRLVKDVCREHGISDATYYNWKAKYGGMEASDIKRMKQLEEENAKLKRMFADLSLENRALKDVIGKKALKPAEKREMADYLVNGYGMSLRQSCAALSLSRTGYYYQPAVNKDETVIKELMEVTERYPRYGFRKVFVKLRQAGFTWNHKRVYRVYCELQLNIRRKGKRRLPTRNPAPLAIPVTVNHTWSADFMSDALTCGRRFRTFNVVDDFNREALAIEVDLSLPAQRVTRVLDSIAANRGYPAKLRLDNGPEFISLVLADWAEKHGVTLEFIQPGKPIQNSFIERFNRTYRNEILDFYLFRNLNEVREITGKWMKEYNEERPHESLGDLSPFDYKLIKNKSENSSLGWH</sequence>
<dbReference type="GO" id="GO:0003677">
    <property type="term" value="F:DNA binding"/>
    <property type="evidence" value="ECO:0007669"/>
    <property type="project" value="InterPro"/>
</dbReference>
<evidence type="ECO:0000256" key="1">
    <source>
        <dbReference type="ARBA" id="ARBA00009964"/>
    </source>
</evidence>
<dbReference type="InterPro" id="IPR009057">
    <property type="entry name" value="Homeodomain-like_sf"/>
</dbReference>
<name>A0A3S0V497_9GAMM</name>
<evidence type="ECO:0000313" key="5">
    <source>
        <dbReference type="Proteomes" id="UP000288012"/>
    </source>
</evidence>
<dbReference type="PROSITE" id="PS50994">
    <property type="entry name" value="INTEGRASE"/>
    <property type="match status" value="1"/>
</dbReference>
<dbReference type="RefSeq" id="WP_127111617.1">
    <property type="nucleotide sequence ID" value="NZ_RZGR01000083.1"/>
</dbReference>
<dbReference type="Pfam" id="PF01527">
    <property type="entry name" value="HTH_Tnp_1"/>
    <property type="match status" value="1"/>
</dbReference>
<dbReference type="EMBL" id="RZGR01000083">
    <property type="protein sequence ID" value="RUQ78159.1"/>
    <property type="molecule type" value="Genomic_DNA"/>
</dbReference>
<keyword evidence="2" id="KW-0175">Coiled coil</keyword>
<gene>
    <name evidence="4" type="ORF">EKM59_11820</name>
</gene>
<evidence type="ECO:0000256" key="2">
    <source>
        <dbReference type="SAM" id="Coils"/>
    </source>
</evidence>
<evidence type="ECO:0000313" key="4">
    <source>
        <dbReference type="EMBL" id="RUQ78159.1"/>
    </source>
</evidence>
<organism evidence="4 5">
    <name type="scientific">Legionella septentrionalis</name>
    <dbReference type="NCBI Taxonomy" id="2498109"/>
    <lineage>
        <taxon>Bacteria</taxon>
        <taxon>Pseudomonadati</taxon>
        <taxon>Pseudomonadota</taxon>
        <taxon>Gammaproteobacteria</taxon>
        <taxon>Legionellales</taxon>
        <taxon>Legionellaceae</taxon>
        <taxon>Legionella</taxon>
    </lineage>
</organism>
<dbReference type="Pfam" id="PF13276">
    <property type="entry name" value="HTH_21"/>
    <property type="match status" value="1"/>
</dbReference>
<dbReference type="GO" id="GO:0006313">
    <property type="term" value="P:DNA transposition"/>
    <property type="evidence" value="ECO:0007669"/>
    <property type="project" value="InterPro"/>
</dbReference>
<keyword evidence="5" id="KW-1185">Reference proteome</keyword>
<dbReference type="GO" id="GO:0015074">
    <property type="term" value="P:DNA integration"/>
    <property type="evidence" value="ECO:0007669"/>
    <property type="project" value="InterPro"/>
</dbReference>
<feature type="coiled-coil region" evidence="2">
    <location>
        <begin position="49"/>
        <end position="76"/>
    </location>
</feature>
<proteinExistence type="inferred from homology"/>
<dbReference type="SUPFAM" id="SSF53098">
    <property type="entry name" value="Ribonuclease H-like"/>
    <property type="match status" value="1"/>
</dbReference>
<dbReference type="PANTHER" id="PTHR47515:SF2">
    <property type="entry name" value="INTEGRASE CORE DOMAIN PROTEIN"/>
    <property type="match status" value="1"/>
</dbReference>
<dbReference type="SUPFAM" id="SSF46689">
    <property type="entry name" value="Homeodomain-like"/>
    <property type="match status" value="1"/>
</dbReference>
<dbReference type="InterPro" id="IPR012337">
    <property type="entry name" value="RNaseH-like_sf"/>
</dbReference>
<accession>A0A3S0V497</accession>
<dbReference type="InterPro" id="IPR036397">
    <property type="entry name" value="RNaseH_sf"/>
</dbReference>
<feature type="domain" description="Integrase catalytic" evidence="3">
    <location>
        <begin position="192"/>
        <end position="360"/>
    </location>
</feature>
<comment type="caution">
    <text evidence="4">The sequence shown here is derived from an EMBL/GenBank/DDBJ whole genome shotgun (WGS) entry which is preliminary data.</text>
</comment>